<comment type="caution">
    <text evidence="2">The sequence shown here is derived from an EMBL/GenBank/DDBJ whole genome shotgun (WGS) entry which is preliminary data.</text>
</comment>
<keyword evidence="3" id="KW-1185">Reference proteome</keyword>
<accession>A0A9N8HF53</accession>
<feature type="region of interest" description="Disordered" evidence="1">
    <location>
        <begin position="118"/>
        <end position="146"/>
    </location>
</feature>
<dbReference type="Proteomes" id="UP001153069">
    <property type="component" value="Unassembled WGS sequence"/>
</dbReference>
<evidence type="ECO:0000313" key="2">
    <source>
        <dbReference type="EMBL" id="CAB9511886.1"/>
    </source>
</evidence>
<dbReference type="OrthoDB" id="10266026at2759"/>
<evidence type="ECO:0000313" key="3">
    <source>
        <dbReference type="Proteomes" id="UP001153069"/>
    </source>
</evidence>
<organism evidence="2 3">
    <name type="scientific">Seminavis robusta</name>
    <dbReference type="NCBI Taxonomy" id="568900"/>
    <lineage>
        <taxon>Eukaryota</taxon>
        <taxon>Sar</taxon>
        <taxon>Stramenopiles</taxon>
        <taxon>Ochrophyta</taxon>
        <taxon>Bacillariophyta</taxon>
        <taxon>Bacillariophyceae</taxon>
        <taxon>Bacillariophycidae</taxon>
        <taxon>Naviculales</taxon>
        <taxon>Naviculaceae</taxon>
        <taxon>Seminavis</taxon>
    </lineage>
</organism>
<protein>
    <submittedName>
        <fullName evidence="2">Uncharacterized protein</fullName>
    </submittedName>
</protein>
<sequence>MSGKLQPVSSVEVAPLSRDELLARLKKKNIFSKVGKESPDAKMQAFIKEAVLAESQVLQESYKQHRRKHLEFVMAARQARNLNIADLQQELEQLDGGETDETKKIVTKEKRLLQWQRATRKQKKRRMMHLQPLPMSPKRKLLQLRD</sequence>
<proteinExistence type="predicted"/>
<name>A0A9N8HF53_9STRA</name>
<reference evidence="2" key="1">
    <citation type="submission" date="2020-06" db="EMBL/GenBank/DDBJ databases">
        <authorList>
            <consortium name="Plant Systems Biology data submission"/>
        </authorList>
    </citation>
    <scope>NUCLEOTIDE SEQUENCE</scope>
    <source>
        <strain evidence="2">D6</strain>
    </source>
</reference>
<dbReference type="AlphaFoldDB" id="A0A9N8HF53"/>
<feature type="compositionally biased region" description="Basic residues" evidence="1">
    <location>
        <begin position="118"/>
        <end position="128"/>
    </location>
</feature>
<evidence type="ECO:0000256" key="1">
    <source>
        <dbReference type="SAM" id="MobiDB-lite"/>
    </source>
</evidence>
<dbReference type="EMBL" id="CAICTM010000507">
    <property type="protein sequence ID" value="CAB9511886.1"/>
    <property type="molecule type" value="Genomic_DNA"/>
</dbReference>
<gene>
    <name evidence="2" type="ORF">SEMRO_508_G156730.1</name>
</gene>
<feature type="compositionally biased region" description="Basic residues" evidence="1">
    <location>
        <begin position="137"/>
        <end position="146"/>
    </location>
</feature>